<evidence type="ECO:0000256" key="5">
    <source>
        <dbReference type="ARBA" id="ARBA00023136"/>
    </source>
</evidence>
<evidence type="ECO:0000256" key="4">
    <source>
        <dbReference type="ARBA" id="ARBA00022989"/>
    </source>
</evidence>
<evidence type="ECO:0000256" key="1">
    <source>
        <dbReference type="ARBA" id="ARBA00004651"/>
    </source>
</evidence>
<protein>
    <submittedName>
        <fullName evidence="7">Polysaccharide biosynthesis family protein</fullName>
    </submittedName>
</protein>
<keyword evidence="2" id="KW-1003">Cell membrane</keyword>
<feature type="transmembrane region" description="Helical" evidence="6">
    <location>
        <begin position="117"/>
        <end position="138"/>
    </location>
</feature>
<organism evidence="7 8">
    <name type="scientific">Candidatus Erwinia dacicola</name>
    <dbReference type="NCBI Taxonomy" id="252393"/>
    <lineage>
        <taxon>Bacteria</taxon>
        <taxon>Pseudomonadati</taxon>
        <taxon>Pseudomonadota</taxon>
        <taxon>Gammaproteobacteria</taxon>
        <taxon>Enterobacterales</taxon>
        <taxon>Erwiniaceae</taxon>
        <taxon>Erwinia</taxon>
    </lineage>
</organism>
<dbReference type="InterPro" id="IPR044550">
    <property type="entry name" value="WzxE"/>
</dbReference>
<keyword evidence="3 6" id="KW-0812">Transmembrane</keyword>
<proteinExistence type="predicted"/>
<dbReference type="PANTHER" id="PTHR30250:SF30">
    <property type="entry name" value="LIPID III FLIPPASE"/>
    <property type="match status" value="1"/>
</dbReference>
<feature type="transmembrane region" description="Helical" evidence="6">
    <location>
        <begin position="7"/>
        <end position="33"/>
    </location>
</feature>
<dbReference type="GO" id="GO:0009246">
    <property type="term" value="P:enterobacterial common antigen biosynthetic process"/>
    <property type="evidence" value="ECO:0007669"/>
    <property type="project" value="InterPro"/>
</dbReference>
<dbReference type="Pfam" id="PF13440">
    <property type="entry name" value="Polysacc_synt_3"/>
    <property type="match status" value="1"/>
</dbReference>
<evidence type="ECO:0000256" key="2">
    <source>
        <dbReference type="ARBA" id="ARBA00022475"/>
    </source>
</evidence>
<accession>A0A328TVG6</accession>
<evidence type="ECO:0000256" key="6">
    <source>
        <dbReference type="SAM" id="Phobius"/>
    </source>
</evidence>
<dbReference type="EMBL" id="LJAM02000015">
    <property type="protein sequence ID" value="RAP72755.1"/>
    <property type="molecule type" value="Genomic_DNA"/>
</dbReference>
<feature type="transmembrane region" description="Helical" evidence="6">
    <location>
        <begin position="176"/>
        <end position="195"/>
    </location>
</feature>
<dbReference type="PANTHER" id="PTHR30250">
    <property type="entry name" value="PST FAMILY PREDICTED COLANIC ACID TRANSPORTER"/>
    <property type="match status" value="1"/>
</dbReference>
<dbReference type="AlphaFoldDB" id="A0A328TVG6"/>
<feature type="transmembrane region" description="Helical" evidence="6">
    <location>
        <begin position="263"/>
        <end position="284"/>
    </location>
</feature>
<feature type="transmembrane region" description="Helical" evidence="6">
    <location>
        <begin position="296"/>
        <end position="315"/>
    </location>
</feature>
<dbReference type="InterPro" id="IPR050833">
    <property type="entry name" value="Poly_Biosynth_Transport"/>
</dbReference>
<keyword evidence="8" id="KW-1185">Reference proteome</keyword>
<comment type="subcellular location">
    <subcellularLocation>
        <location evidence="1">Cell membrane</location>
        <topology evidence="1">Multi-pass membrane protein</topology>
    </subcellularLocation>
</comment>
<dbReference type="NCBIfam" id="NF011679">
    <property type="entry name" value="PRK15099.1"/>
    <property type="match status" value="1"/>
</dbReference>
<feature type="transmembrane region" description="Helical" evidence="6">
    <location>
        <begin position="335"/>
        <end position="356"/>
    </location>
</feature>
<dbReference type="CDD" id="cd13125">
    <property type="entry name" value="MATE_like_10"/>
    <property type="match status" value="1"/>
</dbReference>
<dbReference type="Proteomes" id="UP000244334">
    <property type="component" value="Unassembled WGS sequence"/>
</dbReference>
<evidence type="ECO:0000313" key="8">
    <source>
        <dbReference type="Proteomes" id="UP000244334"/>
    </source>
</evidence>
<gene>
    <name evidence="7" type="ORF">ACZ87_00428</name>
</gene>
<feature type="transmembrane region" description="Helical" evidence="6">
    <location>
        <begin position="78"/>
        <end position="105"/>
    </location>
</feature>
<name>A0A328TVG6_9GAMM</name>
<feature type="transmembrane region" description="Helical" evidence="6">
    <location>
        <begin position="45"/>
        <end position="66"/>
    </location>
</feature>
<reference evidence="7" key="1">
    <citation type="submission" date="2018-04" db="EMBL/GenBank/DDBJ databases">
        <title>Genomes of the Obligate Erwinia dacicola and Facultative Enterobacter sp. OLF Endosymbionts of the Olive Fruit fly, Bactrocera oleae.</title>
        <authorList>
            <person name="Estes A.M."/>
            <person name="Hearn D.J."/>
            <person name="Agarwal S."/>
            <person name="Pierson E.A."/>
            <person name="Dunning-Hotopp J.C."/>
        </authorList>
    </citation>
    <scope>NUCLEOTIDE SEQUENCE [LARGE SCALE GENOMIC DNA]</scope>
    <source>
        <strain evidence="7">Oroville</strain>
    </source>
</reference>
<dbReference type="GO" id="GO:0005886">
    <property type="term" value="C:plasma membrane"/>
    <property type="evidence" value="ECO:0007669"/>
    <property type="project" value="UniProtKB-SubCell"/>
</dbReference>
<keyword evidence="4 6" id="KW-1133">Transmembrane helix</keyword>
<feature type="transmembrane region" description="Helical" evidence="6">
    <location>
        <begin position="216"/>
        <end position="238"/>
    </location>
</feature>
<sequence>MSLAKASVWMAVSTLLKIAAGLLVVKMLAVTYVPARVGQAGNFRQLITVLGVLAGAGIFNGVTKYVAQTQQQPAELRVVLGTTSAMVLGFALLLAAVFLLFAAPISRALFGHEQYQQVIRIAAFLQIGIAWANLAPAIMKGFRDAAGNALALIVGSVVGVVAWFVCYWLGGYSGALVGLTMVPALVVVPAMWLLARRDHLPMRYLLLQWRPEYARSLGKFTLMALITAVTLPVAWMMMRNLLAQHAGWEQVGLWQGVSSISDAYLQFITASFSVYLLPTLACLQTKAEISREIIKSLRFVLPAAAVSFTVWPLIGDVLKVGCYVFGYLVIAKASLRFYILTEVSTVCAADRFFLLADPAARRSRRSSGIYGDLYRLLCTLCWRFYYLS</sequence>
<comment type="caution">
    <text evidence="7">The sequence shown here is derived from an EMBL/GenBank/DDBJ whole genome shotgun (WGS) entry which is preliminary data.</text>
</comment>
<keyword evidence="5 6" id="KW-0472">Membrane</keyword>
<evidence type="ECO:0000256" key="3">
    <source>
        <dbReference type="ARBA" id="ARBA00022692"/>
    </source>
</evidence>
<evidence type="ECO:0000313" key="7">
    <source>
        <dbReference type="EMBL" id="RAP72755.1"/>
    </source>
</evidence>
<feature type="transmembrane region" description="Helical" evidence="6">
    <location>
        <begin position="150"/>
        <end position="170"/>
    </location>
</feature>